<evidence type="ECO:0000313" key="3">
    <source>
        <dbReference type="EMBL" id="KAG8457273.1"/>
    </source>
</evidence>
<feature type="region of interest" description="Disordered" evidence="1">
    <location>
        <begin position="901"/>
        <end position="978"/>
    </location>
</feature>
<dbReference type="AlphaFoldDB" id="A0A8J5X6N0"/>
<feature type="transmembrane region" description="Helical" evidence="2">
    <location>
        <begin position="492"/>
        <end position="516"/>
    </location>
</feature>
<keyword evidence="4" id="KW-1185">Reference proteome</keyword>
<keyword evidence="2" id="KW-0472">Membrane</keyword>
<feature type="transmembrane region" description="Helical" evidence="2">
    <location>
        <begin position="452"/>
        <end position="472"/>
    </location>
</feature>
<keyword evidence="2" id="KW-0812">Transmembrane</keyword>
<feature type="compositionally biased region" description="Basic and acidic residues" evidence="1">
    <location>
        <begin position="920"/>
        <end position="934"/>
    </location>
</feature>
<evidence type="ECO:0000313" key="4">
    <source>
        <dbReference type="Proteomes" id="UP000751190"/>
    </source>
</evidence>
<organism evidence="3 4">
    <name type="scientific">Diacronema lutheri</name>
    <name type="common">Unicellular marine alga</name>
    <name type="synonym">Monochrysis lutheri</name>
    <dbReference type="NCBI Taxonomy" id="2081491"/>
    <lineage>
        <taxon>Eukaryota</taxon>
        <taxon>Haptista</taxon>
        <taxon>Haptophyta</taxon>
        <taxon>Pavlovophyceae</taxon>
        <taxon>Pavlovales</taxon>
        <taxon>Pavlovaceae</taxon>
        <taxon>Diacronema</taxon>
    </lineage>
</organism>
<feature type="region of interest" description="Disordered" evidence="1">
    <location>
        <begin position="147"/>
        <end position="198"/>
    </location>
</feature>
<feature type="transmembrane region" description="Helical" evidence="2">
    <location>
        <begin position="419"/>
        <end position="440"/>
    </location>
</feature>
<proteinExistence type="predicted"/>
<feature type="compositionally biased region" description="Low complexity" evidence="1">
    <location>
        <begin position="176"/>
        <end position="190"/>
    </location>
</feature>
<feature type="transmembrane region" description="Helical" evidence="2">
    <location>
        <begin position="567"/>
        <end position="587"/>
    </location>
</feature>
<feature type="compositionally biased region" description="Low complexity" evidence="1">
    <location>
        <begin position="935"/>
        <end position="960"/>
    </location>
</feature>
<feature type="region of interest" description="Disordered" evidence="1">
    <location>
        <begin position="796"/>
        <end position="856"/>
    </location>
</feature>
<sequence length="978" mass="103159">MQLAKSFATRTQSPLLVYLANAQFLGLAGLWGKVCSCSLPPRCSKRWYFETFCGVPAVEFEARGLDALDETADIGAHLKGFVKPYDVCALMMALPFVAARPASSAVTVGGVQHSLLLSAEQQIDVWNVHNLLRDVYHVVAMLDVPSRAAGPHGSAPRRAPLHRRVRDSGGTLVRGSASTASASVQSASLSGRGGPVANPHLARLTAQLAVSAGQSAQLGRQSRARGALGAPSRASVGSDARSSDGAHGGSAPETRGCPPLRRASRAATALWRSASHAGGSATSGPTALWGARLAGVQARHSAAVASDADVEPPSLPESLGRAIIEDAGTRARASGAGVLELRRLATERALAYEHVLSPERVEALLSLALRLAQGRQRRLEVVTLTVGGGLTGIGVAALLSVTLRSHLRAHNASAQIGAFWLGRLALAASSVVVGGTTALLSLQPLASQRRRLHALVLLFNTYVCACSVLFLLELTVEYAAFEAESAVRSDPLAIGVAIGHLYSASSGFTLVFATAVDHWRWRHELESVLWLIYRMLWVSFSGQAFAELTLMISLARVGLFAQPHGKGLAVLAFLPVAFYALGTAISCAPSFRERMRAALMVRLGTLGALEALAPLAGYGTDADERSVSDMCTEALRHFHPVLLDERALRALDDAWTRAEREARAPDWPRAGADGGAARSARWSSGCNGRSASRHVAPHRIDVATPRRAGTQRADAYVVHAWADEPAGKLRALREYARTFAREHGRPPAVWIDALCAPRSTPPSAPRRLRASARLNAVATTPAALVAGLVGATLSPRRAQRVAPTPAASAPAPAAERARALDTAEPSLSLSRLPSRECAAVPPDAARPRGDASERAPPLTVEAHKRRLSLVVQIATVVRINSIMRSLLNPLHAALDAAERARLGAGTSRSTEAAVRVQPIGRRDERGRGADELDCARSASAAMSALPSTSSPSTVTPLSSRRPSRTRHSLGGTTTRAPP</sequence>
<feature type="transmembrane region" description="Helical" evidence="2">
    <location>
        <begin position="379"/>
        <end position="399"/>
    </location>
</feature>
<feature type="compositionally biased region" description="Low complexity" evidence="1">
    <location>
        <begin position="802"/>
        <end position="814"/>
    </location>
</feature>
<evidence type="ECO:0000256" key="1">
    <source>
        <dbReference type="SAM" id="MobiDB-lite"/>
    </source>
</evidence>
<feature type="transmembrane region" description="Helical" evidence="2">
    <location>
        <begin position="599"/>
        <end position="618"/>
    </location>
</feature>
<gene>
    <name evidence="3" type="ORF">KFE25_011947</name>
</gene>
<evidence type="ECO:0000256" key="2">
    <source>
        <dbReference type="SAM" id="Phobius"/>
    </source>
</evidence>
<name>A0A8J5X6N0_DIALT</name>
<comment type="caution">
    <text evidence="3">The sequence shown here is derived from an EMBL/GenBank/DDBJ whole genome shotgun (WGS) entry which is preliminary data.</text>
</comment>
<feature type="transmembrane region" description="Helical" evidence="2">
    <location>
        <begin position="528"/>
        <end position="555"/>
    </location>
</feature>
<feature type="region of interest" description="Disordered" evidence="1">
    <location>
        <begin position="215"/>
        <end position="284"/>
    </location>
</feature>
<accession>A0A8J5X6N0</accession>
<feature type="region of interest" description="Disordered" evidence="1">
    <location>
        <begin position="666"/>
        <end position="694"/>
    </location>
</feature>
<protein>
    <submittedName>
        <fullName evidence="3">Uncharacterized protein</fullName>
    </submittedName>
</protein>
<reference evidence="3" key="1">
    <citation type="submission" date="2021-05" db="EMBL/GenBank/DDBJ databases">
        <title>The genome of the haptophyte Pavlova lutheri (Diacronema luteri, Pavlovales) - a model for lipid biosynthesis in eukaryotic algae.</title>
        <authorList>
            <person name="Hulatt C.J."/>
            <person name="Posewitz M.C."/>
        </authorList>
    </citation>
    <scope>NUCLEOTIDE SEQUENCE</scope>
    <source>
        <strain evidence="3">NIVA-4/92</strain>
    </source>
</reference>
<feature type="compositionally biased region" description="Low complexity" evidence="1">
    <location>
        <begin position="273"/>
        <end position="284"/>
    </location>
</feature>
<feature type="compositionally biased region" description="Low complexity" evidence="1">
    <location>
        <begin position="667"/>
        <end position="685"/>
    </location>
</feature>
<dbReference type="Proteomes" id="UP000751190">
    <property type="component" value="Unassembled WGS sequence"/>
</dbReference>
<feature type="compositionally biased region" description="Low complexity" evidence="1">
    <location>
        <begin position="822"/>
        <end position="832"/>
    </location>
</feature>
<dbReference type="EMBL" id="JAGTXO010000076">
    <property type="protein sequence ID" value="KAG8457273.1"/>
    <property type="molecule type" value="Genomic_DNA"/>
</dbReference>
<keyword evidence="2" id="KW-1133">Transmembrane helix</keyword>